<dbReference type="Pfam" id="PF01882">
    <property type="entry name" value="DUF58"/>
    <property type="match status" value="1"/>
</dbReference>
<accession>A0A1W1EFP7</accession>
<sequence length="233" mass="27108">MGDDIRKINWTITAKLGKPYIKELHANRELSVCVTTLLSASLYFGEDNKKQKTLTQIATILAYAAQYNLDLFTGITYSHNNIYSTPPTKQIYHIEEFSKKVFETNVLKTTLNYESVFKDLFQRLLKPSLLFVIGDFLEEIDLSLLSQKHEVIAIIVRDREEEFPVKLGEVLLQNPQSSMKLNTYFAKKSIDKYREKLLEHDRKMQEHFSSYGIRSIKIFTDEDAVAKLLRLFI</sequence>
<dbReference type="InterPro" id="IPR002881">
    <property type="entry name" value="DUF58"/>
</dbReference>
<protein>
    <recommendedName>
        <fullName evidence="1">DUF58 domain-containing protein</fullName>
    </recommendedName>
</protein>
<dbReference type="PANTHER" id="PTHR33608">
    <property type="entry name" value="BLL2464 PROTEIN"/>
    <property type="match status" value="1"/>
</dbReference>
<organism evidence="2">
    <name type="scientific">hydrothermal vent metagenome</name>
    <dbReference type="NCBI Taxonomy" id="652676"/>
    <lineage>
        <taxon>unclassified sequences</taxon>
        <taxon>metagenomes</taxon>
        <taxon>ecological metagenomes</taxon>
    </lineage>
</organism>
<reference evidence="2" key="1">
    <citation type="submission" date="2016-10" db="EMBL/GenBank/DDBJ databases">
        <authorList>
            <person name="de Groot N.N."/>
        </authorList>
    </citation>
    <scope>NUCLEOTIDE SEQUENCE</scope>
</reference>
<evidence type="ECO:0000259" key="1">
    <source>
        <dbReference type="Pfam" id="PF01882"/>
    </source>
</evidence>
<evidence type="ECO:0000313" key="2">
    <source>
        <dbReference type="EMBL" id="SFZ98854.1"/>
    </source>
</evidence>
<gene>
    <name evidence="2" type="ORF">MNB_SV-5-100</name>
</gene>
<dbReference type="AlphaFoldDB" id="A0A1W1EFP7"/>
<dbReference type="PANTHER" id="PTHR33608:SF6">
    <property type="entry name" value="BLL2464 PROTEIN"/>
    <property type="match status" value="1"/>
</dbReference>
<proteinExistence type="predicted"/>
<name>A0A1W1EFP7_9ZZZZ</name>
<dbReference type="EMBL" id="FPKX01000064">
    <property type="protein sequence ID" value="SFZ98854.1"/>
    <property type="molecule type" value="Genomic_DNA"/>
</dbReference>
<feature type="domain" description="DUF58" evidence="1">
    <location>
        <begin position="1"/>
        <end position="190"/>
    </location>
</feature>